<keyword evidence="2" id="KW-1185">Reference proteome</keyword>
<comment type="caution">
    <text evidence="1">The sequence shown here is derived from an EMBL/GenBank/DDBJ whole genome shotgun (WGS) entry which is preliminary data.</text>
</comment>
<dbReference type="EMBL" id="JAHWGI010000001">
    <property type="protein sequence ID" value="KAK3907111.1"/>
    <property type="molecule type" value="Genomic_DNA"/>
</dbReference>
<dbReference type="AlphaFoldDB" id="A0AAE1GQP0"/>
<accession>A0AAE1GQP0</accession>
<sequence>MNCIFIDFRKQCLRSAMMVSVVSELCFLLFCSKPSHPASLAEGAEEIFQQHEIFERLWCLILMRLC</sequence>
<protein>
    <submittedName>
        <fullName evidence="1">NADH-cytochrome b5 reductase 1</fullName>
    </submittedName>
</protein>
<gene>
    <name evidence="1" type="ORF">KUF71_000031</name>
</gene>
<reference evidence="1" key="1">
    <citation type="submission" date="2021-07" db="EMBL/GenBank/DDBJ databases">
        <authorList>
            <person name="Catto M.A."/>
            <person name="Jacobson A."/>
            <person name="Kennedy G."/>
            <person name="Labadie P."/>
            <person name="Hunt B.G."/>
            <person name="Srinivasan R."/>
        </authorList>
    </citation>
    <scope>NUCLEOTIDE SEQUENCE</scope>
    <source>
        <strain evidence="1">PL_HMW_Pooled</strain>
        <tissue evidence="1">Head</tissue>
    </source>
</reference>
<evidence type="ECO:0000313" key="2">
    <source>
        <dbReference type="Proteomes" id="UP001219518"/>
    </source>
</evidence>
<organism evidence="1 2">
    <name type="scientific">Frankliniella fusca</name>
    <dbReference type="NCBI Taxonomy" id="407009"/>
    <lineage>
        <taxon>Eukaryota</taxon>
        <taxon>Metazoa</taxon>
        <taxon>Ecdysozoa</taxon>
        <taxon>Arthropoda</taxon>
        <taxon>Hexapoda</taxon>
        <taxon>Insecta</taxon>
        <taxon>Pterygota</taxon>
        <taxon>Neoptera</taxon>
        <taxon>Paraneoptera</taxon>
        <taxon>Thysanoptera</taxon>
        <taxon>Terebrantia</taxon>
        <taxon>Thripoidea</taxon>
        <taxon>Thripidae</taxon>
        <taxon>Frankliniella</taxon>
    </lineage>
</organism>
<proteinExistence type="predicted"/>
<name>A0AAE1GQP0_9NEOP</name>
<evidence type="ECO:0000313" key="1">
    <source>
        <dbReference type="EMBL" id="KAK3907111.1"/>
    </source>
</evidence>
<dbReference type="Proteomes" id="UP001219518">
    <property type="component" value="Unassembled WGS sequence"/>
</dbReference>
<reference evidence="1" key="2">
    <citation type="journal article" date="2023" name="BMC Genomics">
        <title>Pest status, molecular evolution, and epigenetic factors derived from the genome assembly of Frankliniella fusca, a thysanopteran phytovirus vector.</title>
        <authorList>
            <person name="Catto M.A."/>
            <person name="Labadie P.E."/>
            <person name="Jacobson A.L."/>
            <person name="Kennedy G.G."/>
            <person name="Srinivasan R."/>
            <person name="Hunt B.G."/>
        </authorList>
    </citation>
    <scope>NUCLEOTIDE SEQUENCE</scope>
    <source>
        <strain evidence="1">PL_HMW_Pooled</strain>
    </source>
</reference>